<organism evidence="3 4">
    <name type="scientific">Bugula neritina</name>
    <name type="common">Brown bryozoan</name>
    <name type="synonym">Sertularia neritina</name>
    <dbReference type="NCBI Taxonomy" id="10212"/>
    <lineage>
        <taxon>Eukaryota</taxon>
        <taxon>Metazoa</taxon>
        <taxon>Spiralia</taxon>
        <taxon>Lophotrochozoa</taxon>
        <taxon>Bryozoa</taxon>
        <taxon>Gymnolaemata</taxon>
        <taxon>Cheilostomatida</taxon>
        <taxon>Flustrina</taxon>
        <taxon>Buguloidea</taxon>
        <taxon>Bugulidae</taxon>
        <taxon>Bugula</taxon>
    </lineage>
</organism>
<evidence type="ECO:0000256" key="2">
    <source>
        <dbReference type="SAM" id="Phobius"/>
    </source>
</evidence>
<accession>A0A7J7KMQ9</accession>
<comment type="caution">
    <text evidence="3">The sequence shown here is derived from an EMBL/GenBank/DDBJ whole genome shotgun (WGS) entry which is preliminary data.</text>
</comment>
<keyword evidence="2" id="KW-0472">Membrane</keyword>
<feature type="region of interest" description="Disordered" evidence="1">
    <location>
        <begin position="221"/>
        <end position="241"/>
    </location>
</feature>
<gene>
    <name evidence="3" type="ORF">EB796_002253</name>
</gene>
<protein>
    <submittedName>
        <fullName evidence="3">MBIP</fullName>
    </submittedName>
</protein>
<proteinExistence type="predicted"/>
<evidence type="ECO:0000313" key="3">
    <source>
        <dbReference type="EMBL" id="KAF6039442.1"/>
    </source>
</evidence>
<sequence>MVHVISVHSLALLRYLFIGMWVALAISNNVGIFQSHVIATDHHLPGFRMNEGTNEYHVQIHATREEMHARINAFCSRKRAQIDERNVEVFCGVKIPRADASSANHTSCARVDATRFPVHGKSRFKVSSVHNQVGPQTIANDETANQGLLNKVEASQVGVDIEGRLRDLENHCEISGSDYSVIERIKLLEDRILHLESITPEYFTNPHIKSHVSKALADSSEVESQTKNNNSTPSIAAGTRDMSLTEIDERIKELKERLRLKSLEQG</sequence>
<dbReference type="EMBL" id="VXIV02000261">
    <property type="protein sequence ID" value="KAF6039442.1"/>
    <property type="molecule type" value="Genomic_DNA"/>
</dbReference>
<evidence type="ECO:0000256" key="1">
    <source>
        <dbReference type="SAM" id="MobiDB-lite"/>
    </source>
</evidence>
<name>A0A7J7KMQ9_BUGNE</name>
<keyword evidence="4" id="KW-1185">Reference proteome</keyword>
<reference evidence="3" key="1">
    <citation type="submission" date="2020-06" db="EMBL/GenBank/DDBJ databases">
        <title>Draft genome of Bugula neritina, a colonial animal packing powerful symbionts and potential medicines.</title>
        <authorList>
            <person name="Rayko M."/>
        </authorList>
    </citation>
    <scope>NUCLEOTIDE SEQUENCE [LARGE SCALE GENOMIC DNA]</scope>
    <source>
        <strain evidence="3">Kwan_BN1</strain>
    </source>
</reference>
<feature type="transmembrane region" description="Helical" evidence="2">
    <location>
        <begin position="12"/>
        <end position="33"/>
    </location>
</feature>
<dbReference type="OrthoDB" id="5531344at2759"/>
<feature type="compositionally biased region" description="Polar residues" evidence="1">
    <location>
        <begin position="222"/>
        <end position="234"/>
    </location>
</feature>
<keyword evidence="2" id="KW-0812">Transmembrane</keyword>
<dbReference type="Proteomes" id="UP000593567">
    <property type="component" value="Unassembled WGS sequence"/>
</dbReference>
<keyword evidence="2" id="KW-1133">Transmembrane helix</keyword>
<dbReference type="AlphaFoldDB" id="A0A7J7KMQ9"/>
<evidence type="ECO:0000313" key="4">
    <source>
        <dbReference type="Proteomes" id="UP000593567"/>
    </source>
</evidence>